<evidence type="ECO:0000256" key="1">
    <source>
        <dbReference type="PROSITE-ProRule" id="PRU00723"/>
    </source>
</evidence>
<feature type="compositionally biased region" description="Basic and acidic residues" evidence="3">
    <location>
        <begin position="238"/>
        <end position="248"/>
    </location>
</feature>
<feature type="compositionally biased region" description="Polar residues" evidence="3">
    <location>
        <begin position="177"/>
        <end position="190"/>
    </location>
</feature>
<dbReference type="InterPro" id="IPR000571">
    <property type="entry name" value="Znf_CCCH"/>
</dbReference>
<feature type="coiled-coil region" evidence="2">
    <location>
        <begin position="426"/>
        <end position="497"/>
    </location>
</feature>
<evidence type="ECO:0000259" key="4">
    <source>
        <dbReference type="PROSITE" id="PS50103"/>
    </source>
</evidence>
<reference evidence="5" key="1">
    <citation type="submission" date="2021-02" db="EMBL/GenBank/DDBJ databases">
        <title>Psilocybe cubensis genome.</title>
        <authorList>
            <person name="Mckernan K.J."/>
            <person name="Crawford S."/>
            <person name="Trippe A."/>
            <person name="Kane L.T."/>
            <person name="Mclaughlin S."/>
        </authorList>
    </citation>
    <scope>NUCLEOTIDE SEQUENCE [LARGE SCALE GENOMIC DNA]</scope>
    <source>
        <strain evidence="5">MGC-MH-2018</strain>
    </source>
</reference>
<feature type="compositionally biased region" description="Polar residues" evidence="3">
    <location>
        <begin position="138"/>
        <end position="165"/>
    </location>
</feature>
<proteinExistence type="predicted"/>
<dbReference type="AlphaFoldDB" id="A0A8H8CPB1"/>
<comment type="caution">
    <text evidence="5">The sequence shown here is derived from an EMBL/GenBank/DDBJ whole genome shotgun (WGS) entry which is preliminary data.</text>
</comment>
<feature type="compositionally biased region" description="Basic and acidic residues" evidence="3">
    <location>
        <begin position="409"/>
        <end position="418"/>
    </location>
</feature>
<keyword evidence="1" id="KW-0863">Zinc-finger</keyword>
<accession>A0A8H8CPB1</accession>
<feature type="compositionally biased region" description="Low complexity" evidence="3">
    <location>
        <begin position="97"/>
        <end position="107"/>
    </location>
</feature>
<feature type="region of interest" description="Disordered" evidence="3">
    <location>
        <begin position="20"/>
        <end position="248"/>
    </location>
</feature>
<dbReference type="EMBL" id="JAFIQS010000003">
    <property type="protein sequence ID" value="KAG5171919.1"/>
    <property type="molecule type" value="Genomic_DNA"/>
</dbReference>
<feature type="compositionally biased region" description="Pro residues" evidence="3">
    <location>
        <begin position="205"/>
        <end position="225"/>
    </location>
</feature>
<organism evidence="5">
    <name type="scientific">Psilocybe cubensis</name>
    <name type="common">Psychedelic mushroom</name>
    <name type="synonym">Stropharia cubensis</name>
    <dbReference type="NCBI Taxonomy" id="181762"/>
    <lineage>
        <taxon>Eukaryota</taxon>
        <taxon>Fungi</taxon>
        <taxon>Dikarya</taxon>
        <taxon>Basidiomycota</taxon>
        <taxon>Agaricomycotina</taxon>
        <taxon>Agaricomycetes</taxon>
        <taxon>Agaricomycetidae</taxon>
        <taxon>Agaricales</taxon>
        <taxon>Agaricineae</taxon>
        <taxon>Strophariaceae</taxon>
        <taxon>Psilocybe</taxon>
    </lineage>
</organism>
<keyword evidence="2" id="KW-0175">Coiled coil</keyword>
<dbReference type="GO" id="GO:0008270">
    <property type="term" value="F:zinc ion binding"/>
    <property type="evidence" value="ECO:0007669"/>
    <property type="project" value="UniProtKB-KW"/>
</dbReference>
<gene>
    <name evidence="5" type="ORF">JR316_004008</name>
</gene>
<feature type="coiled-coil region" evidence="2">
    <location>
        <begin position="294"/>
        <end position="321"/>
    </location>
</feature>
<protein>
    <recommendedName>
        <fullName evidence="4">C3H1-type domain-containing protein</fullName>
    </recommendedName>
</protein>
<feature type="compositionally biased region" description="Basic residues" evidence="3">
    <location>
        <begin position="62"/>
        <end position="78"/>
    </location>
</feature>
<evidence type="ECO:0000313" key="5">
    <source>
        <dbReference type="EMBL" id="KAG5171919.1"/>
    </source>
</evidence>
<keyword evidence="1" id="KW-0479">Metal-binding</keyword>
<evidence type="ECO:0000256" key="3">
    <source>
        <dbReference type="SAM" id="MobiDB-lite"/>
    </source>
</evidence>
<feature type="zinc finger region" description="C3H1-type" evidence="1">
    <location>
        <begin position="8"/>
        <end position="41"/>
    </location>
</feature>
<name>A0A8H8CPB1_PSICU</name>
<evidence type="ECO:0000256" key="2">
    <source>
        <dbReference type="SAM" id="Coils"/>
    </source>
</evidence>
<feature type="domain" description="C3H1-type" evidence="4">
    <location>
        <begin position="8"/>
        <end position="41"/>
    </location>
</feature>
<dbReference type="PROSITE" id="PS50103">
    <property type="entry name" value="ZF_C3H1"/>
    <property type="match status" value="1"/>
</dbReference>
<feature type="region of interest" description="Disordered" evidence="3">
    <location>
        <begin position="380"/>
        <end position="425"/>
    </location>
</feature>
<keyword evidence="1" id="KW-0862">Zinc</keyword>
<sequence>MKGSRRKYKIRRRCFHFDEHKRPIRGGCRRGDSCNYVHPDDDEWDDLTPSYHPDGPVNRSPPRYRKRWSSRSRSRSRSRSQTPRAWDGSEERTAGPSSSSQVPTLSSRITDHPAPSSSRAPPTQPPPIRTASLGGMSSAYSPTSAQSGSSRILSGNIVTSPNSAPTEPKAFRAFQSAHKSTNPQSNSPATPIQMHHGEASSSLQPAPPPPPNHSPPMQPPQPLPDVPDVMMVPAESQPADRKTEDKKEFWEKRTASIAKSTRLLEKVKELDKSCKDADHVLQSSFFAGLPEPERARLREQYQSLLTARKDAEKEYHAIRQELANADAWPTGPSATFQAEEDVLAKQKEISTYLKELATMMQEVQKVFGELPKYNPPALLSQGAGADEDGTAMDVDVKPESSQAGRKRRRMDDAGRADADGPSAEEMQEFITTLTDLEEKISTLRNDMTARDAETREDLENLISTRIDENNFKNAEIAREREEKLQEEEKTRNNLLGALTTEVQKAGDDIGEIATAVGGLVLRVADLEVELSKEKEAHETALSRLAVVEERLSQYGKSQAEYTRNIDTLTAALEAYKTSPPTPPVTPRNPSAAYVISVIEERILAGLHSTMVPFVEELRRDMENLLSEKNREVYRVVWDKLGKTMKLIEKIKARVDAGVSGEGVARGPNQA</sequence>